<reference evidence="8" key="1">
    <citation type="journal article" date="2021" name="Open Biol.">
        <title>Shared evolutionary footprints suggest mitochondrial oxidative damage underlies multiple complex I losses in fungi.</title>
        <authorList>
            <person name="Schikora-Tamarit M.A."/>
            <person name="Marcet-Houben M."/>
            <person name="Nosek J."/>
            <person name="Gabaldon T."/>
        </authorList>
    </citation>
    <scope>NUCLEOTIDE SEQUENCE</scope>
    <source>
        <strain evidence="8">NCAIM Y.01608</strain>
    </source>
</reference>
<dbReference type="EMBL" id="JAEUBD010000108">
    <property type="protein sequence ID" value="KAH3677326.1"/>
    <property type="molecule type" value="Genomic_DNA"/>
</dbReference>
<dbReference type="Gene3D" id="3.40.50.720">
    <property type="entry name" value="NAD(P)-binding Rossmann-like Domain"/>
    <property type="match status" value="1"/>
</dbReference>
<keyword evidence="5" id="KW-0627">Porphyrin biosynthesis</keyword>
<evidence type="ECO:0000256" key="3">
    <source>
        <dbReference type="ARBA" id="ARBA00023002"/>
    </source>
</evidence>
<feature type="domain" description="Siroheme synthase central" evidence="7">
    <location>
        <begin position="444"/>
        <end position="467"/>
    </location>
</feature>
<dbReference type="PANTHER" id="PTHR35330:SF1">
    <property type="entry name" value="SIROHEME BIOSYNTHESIS PROTEIN MET8"/>
    <property type="match status" value="1"/>
</dbReference>
<dbReference type="InterPro" id="IPR028281">
    <property type="entry name" value="Sirohaem_synthase_central"/>
</dbReference>
<evidence type="ECO:0000259" key="6">
    <source>
        <dbReference type="Pfam" id="PF14823"/>
    </source>
</evidence>
<dbReference type="InterPro" id="IPR036291">
    <property type="entry name" value="NAD(P)-bd_dom_sf"/>
</dbReference>
<protein>
    <recommendedName>
        <fullName evidence="2">precorrin-2 dehydrogenase</fullName>
        <ecNumber evidence="2">1.3.1.76</ecNumber>
    </recommendedName>
</protein>
<accession>A0A9P8TFU3</accession>
<keyword evidence="3" id="KW-0560">Oxidoreductase</keyword>
<dbReference type="Pfam" id="PF14824">
    <property type="entry name" value="Sirohm_synth_M"/>
    <property type="match status" value="1"/>
</dbReference>
<dbReference type="GO" id="GO:0019354">
    <property type="term" value="P:siroheme biosynthetic process"/>
    <property type="evidence" value="ECO:0007669"/>
    <property type="project" value="InterPro"/>
</dbReference>
<dbReference type="Pfam" id="PF13241">
    <property type="entry name" value="NAD_binding_7"/>
    <property type="match status" value="1"/>
</dbReference>
<feature type="domain" description="Siroheme biosynthesis protein Met8 C-terminal" evidence="6">
    <location>
        <begin position="477"/>
        <end position="541"/>
    </location>
</feature>
<evidence type="ECO:0000256" key="1">
    <source>
        <dbReference type="ARBA" id="ARBA00005010"/>
    </source>
</evidence>
<comment type="pathway">
    <text evidence="1">Porphyrin-containing compound metabolism; siroheme biosynthesis; sirohydrochlorin from precorrin-2: step 1/1.</text>
</comment>
<dbReference type="InterPro" id="IPR028162">
    <property type="entry name" value="Met8_C"/>
</dbReference>
<reference evidence="8" key="2">
    <citation type="submission" date="2021-01" db="EMBL/GenBank/DDBJ databases">
        <authorList>
            <person name="Schikora-Tamarit M.A."/>
        </authorList>
    </citation>
    <scope>NUCLEOTIDE SEQUENCE</scope>
    <source>
        <strain evidence="8">NCAIM Y.01608</strain>
    </source>
</reference>
<dbReference type="GO" id="GO:0004325">
    <property type="term" value="F:ferrochelatase activity"/>
    <property type="evidence" value="ECO:0007669"/>
    <property type="project" value="InterPro"/>
</dbReference>
<gene>
    <name evidence="8" type="ORF">OGATHE_000800</name>
</gene>
<keyword evidence="9" id="KW-1185">Reference proteome</keyword>
<dbReference type="InterPro" id="IPR028161">
    <property type="entry name" value="Met8-like"/>
</dbReference>
<organism evidence="8 9">
    <name type="scientific">Ogataea polymorpha</name>
    <dbReference type="NCBI Taxonomy" id="460523"/>
    <lineage>
        <taxon>Eukaryota</taxon>
        <taxon>Fungi</taxon>
        <taxon>Dikarya</taxon>
        <taxon>Ascomycota</taxon>
        <taxon>Saccharomycotina</taxon>
        <taxon>Pichiomycetes</taxon>
        <taxon>Pichiales</taxon>
        <taxon>Pichiaceae</taxon>
        <taxon>Ogataea</taxon>
    </lineage>
</organism>
<dbReference type="SUPFAM" id="SSF51735">
    <property type="entry name" value="NAD(P)-binding Rossmann-fold domains"/>
    <property type="match status" value="1"/>
</dbReference>
<name>A0A9P8TFU3_9ASCO</name>
<proteinExistence type="predicted"/>
<dbReference type="Pfam" id="PF14823">
    <property type="entry name" value="Sirohm_synth_C"/>
    <property type="match status" value="1"/>
</dbReference>
<evidence type="ECO:0000313" key="9">
    <source>
        <dbReference type="Proteomes" id="UP000788993"/>
    </source>
</evidence>
<dbReference type="SUPFAM" id="SSF75615">
    <property type="entry name" value="Siroheme synthase middle domains-like"/>
    <property type="match status" value="1"/>
</dbReference>
<evidence type="ECO:0000259" key="7">
    <source>
        <dbReference type="Pfam" id="PF14824"/>
    </source>
</evidence>
<evidence type="ECO:0000256" key="5">
    <source>
        <dbReference type="ARBA" id="ARBA00023244"/>
    </source>
</evidence>
<comment type="caution">
    <text evidence="8">The sequence shown here is derived from an EMBL/GenBank/DDBJ whole genome shotgun (WGS) entry which is preliminary data.</text>
</comment>
<dbReference type="Gene3D" id="1.10.3280.10">
    <property type="entry name" value="Siroheme synthase, domain 3"/>
    <property type="match status" value="1"/>
</dbReference>
<dbReference type="PANTHER" id="PTHR35330">
    <property type="entry name" value="SIROHEME BIOSYNTHESIS PROTEIN MET8"/>
    <property type="match status" value="1"/>
</dbReference>
<keyword evidence="4" id="KW-0520">NAD</keyword>
<dbReference type="EC" id="1.3.1.76" evidence="2"/>
<evidence type="ECO:0000313" key="8">
    <source>
        <dbReference type="EMBL" id="KAH3677326.1"/>
    </source>
</evidence>
<sequence>MFDLLEEQLVRSSDTAFHYTHYRDVPSLLPTSRLPLIEPSLKREYLDKHQLFTTDLLSFFGIYMHKPTGLLICACKNRKSFALRLDRYELQDVINRSERNALLLSSKQKEGLHYINYTNRPGFKFSKPHVVVWSDLQEEITLECSKRGLKVVYEISMPDFNNIFPLLPVYLGIREKGIDRALDLSQNEYTRYLADGEHKIILFQRLYSVQEHLTFQLDGLLPNVSNAVTDYLATKHQGDVALFIIEWYRLQLKQSTNYKDVEPKKTSADLADFYGIFPEVLGDTSPEAKESDLNPDNEIGITDVQVHSTDDRHVLVVGAGDVGLSRVNHLLQADAQITVVAPEIHPSVRKYSELGLVKVIEREFKMEDLEMYQEPGDISKLDINHDRDEIERISSGRFAMVLTCLNNYELSLQIYYRCRQLGLNVNLADKPKNCDFYFGSTYRQGPLQIMISSNGKSPRFTNRLKEHKIKPVFEQLDIRKAIENLDYLRTALRTKIHPGKSPEVIKNRMEWNKKITDSYSIEEWTQMDKAQIDSILANYANV</sequence>
<dbReference type="AlphaFoldDB" id="A0A9P8TFU3"/>
<evidence type="ECO:0000256" key="4">
    <source>
        <dbReference type="ARBA" id="ARBA00023027"/>
    </source>
</evidence>
<dbReference type="GO" id="GO:0043115">
    <property type="term" value="F:precorrin-2 dehydrogenase activity"/>
    <property type="evidence" value="ECO:0007669"/>
    <property type="project" value="UniProtKB-EC"/>
</dbReference>
<evidence type="ECO:0000256" key="2">
    <source>
        <dbReference type="ARBA" id="ARBA00012400"/>
    </source>
</evidence>
<dbReference type="Proteomes" id="UP000788993">
    <property type="component" value="Unassembled WGS sequence"/>
</dbReference>
<dbReference type="Gene3D" id="3.30.160.110">
    <property type="entry name" value="Siroheme synthase, domain 2"/>
    <property type="match status" value="1"/>
</dbReference>